<dbReference type="InterPro" id="IPR058922">
    <property type="entry name" value="WHD_DRP"/>
</dbReference>
<dbReference type="SUPFAM" id="SSF52058">
    <property type="entry name" value="L domain-like"/>
    <property type="match status" value="1"/>
</dbReference>
<dbReference type="GO" id="GO:0005524">
    <property type="term" value="F:ATP binding"/>
    <property type="evidence" value="ECO:0007669"/>
    <property type="project" value="UniProtKB-KW"/>
</dbReference>
<keyword evidence="6" id="KW-0067">ATP-binding</keyword>
<comment type="similarity">
    <text evidence="1">Belongs to the disease resistance NB-LRR family.</text>
</comment>
<evidence type="ECO:0000313" key="8">
    <source>
        <dbReference type="EMBL" id="EYU19283.1"/>
    </source>
</evidence>
<keyword evidence="3" id="KW-0677">Repeat</keyword>
<evidence type="ECO:0000256" key="2">
    <source>
        <dbReference type="ARBA" id="ARBA00022614"/>
    </source>
</evidence>
<dbReference type="GO" id="GO:0006952">
    <property type="term" value="P:defense response"/>
    <property type="evidence" value="ECO:0007669"/>
    <property type="project" value="UniProtKB-KW"/>
</dbReference>
<keyword evidence="2" id="KW-0433">Leucine-rich repeat</keyword>
<dbReference type="PANTHER" id="PTHR15140:SF33">
    <property type="entry name" value="LATE BLIGHT RESISTANCE PROTEIN HOMOLOG R1A-3 ISOFORM X1"/>
    <property type="match status" value="1"/>
</dbReference>
<dbReference type="Gene3D" id="1.10.10.10">
    <property type="entry name" value="Winged helix-like DNA-binding domain superfamily/Winged helix DNA-binding domain"/>
    <property type="match status" value="1"/>
</dbReference>
<dbReference type="SUPFAM" id="SSF52540">
    <property type="entry name" value="P-loop containing nucleoside triphosphate hydrolases"/>
    <property type="match status" value="1"/>
</dbReference>
<dbReference type="Gene3D" id="1.10.8.430">
    <property type="entry name" value="Helical domain of apoptotic protease-activating factors"/>
    <property type="match status" value="1"/>
</dbReference>
<reference evidence="8 9" key="1">
    <citation type="journal article" date="2013" name="Proc. Natl. Acad. Sci. U.S.A.">
        <title>Fine-scale variation in meiotic recombination in Mimulus inferred from population shotgun sequencing.</title>
        <authorList>
            <person name="Hellsten U."/>
            <person name="Wright K.M."/>
            <person name="Jenkins J."/>
            <person name="Shu S."/>
            <person name="Yuan Y."/>
            <person name="Wessler S.R."/>
            <person name="Schmutz J."/>
            <person name="Willis J.H."/>
            <person name="Rokhsar D.S."/>
        </authorList>
    </citation>
    <scope>NUCLEOTIDE SEQUENCE [LARGE SCALE GENOMIC DNA]</scope>
    <source>
        <strain evidence="9">cv. DUN x IM62</strain>
    </source>
</reference>
<feature type="domain" description="Disease resistance protein winged helix" evidence="7">
    <location>
        <begin position="176"/>
        <end position="243"/>
    </location>
</feature>
<evidence type="ECO:0000256" key="3">
    <source>
        <dbReference type="ARBA" id="ARBA00022737"/>
    </source>
</evidence>
<dbReference type="InterPro" id="IPR042197">
    <property type="entry name" value="Apaf_helical"/>
</dbReference>
<dbReference type="Gene3D" id="3.80.10.10">
    <property type="entry name" value="Ribonuclease Inhibitor"/>
    <property type="match status" value="1"/>
</dbReference>
<dbReference type="Proteomes" id="UP000030748">
    <property type="component" value="Unassembled WGS sequence"/>
</dbReference>
<evidence type="ECO:0000256" key="1">
    <source>
        <dbReference type="ARBA" id="ARBA00008894"/>
    </source>
</evidence>
<dbReference type="PANTHER" id="PTHR15140">
    <property type="entry name" value="TUBULIN-SPECIFIC CHAPERONE E"/>
    <property type="match status" value="1"/>
</dbReference>
<evidence type="ECO:0000256" key="6">
    <source>
        <dbReference type="ARBA" id="ARBA00022840"/>
    </source>
</evidence>
<proteinExistence type="inferred from homology"/>
<dbReference type="FunFam" id="1.10.10.10:FF:000322">
    <property type="entry name" value="Probable disease resistance protein At1g63360"/>
    <property type="match status" value="1"/>
</dbReference>
<dbReference type="GO" id="GO:0043531">
    <property type="term" value="F:ADP binding"/>
    <property type="evidence" value="ECO:0007669"/>
    <property type="project" value="InterPro"/>
</dbReference>
<dbReference type="AlphaFoldDB" id="A0A022PWT3"/>
<dbReference type="eggNOG" id="KOG4658">
    <property type="taxonomic scope" value="Eukaryota"/>
</dbReference>
<dbReference type="InterPro" id="IPR032675">
    <property type="entry name" value="LRR_dom_sf"/>
</dbReference>
<dbReference type="InterPro" id="IPR036388">
    <property type="entry name" value="WH-like_DNA-bd_sf"/>
</dbReference>
<evidence type="ECO:0000256" key="4">
    <source>
        <dbReference type="ARBA" id="ARBA00022741"/>
    </source>
</evidence>
<dbReference type="EMBL" id="KI632299">
    <property type="protein sequence ID" value="EYU19283.1"/>
    <property type="molecule type" value="Genomic_DNA"/>
</dbReference>
<protein>
    <recommendedName>
        <fullName evidence="7">Disease resistance protein winged helix domain-containing protein</fullName>
    </recommendedName>
</protein>
<keyword evidence="4" id="KW-0547">Nucleotide-binding</keyword>
<keyword evidence="9" id="KW-1185">Reference proteome</keyword>
<dbReference type="PhylomeDB" id="A0A022PWT3"/>
<dbReference type="STRING" id="4155.A0A022PWT3"/>
<dbReference type="Pfam" id="PF23559">
    <property type="entry name" value="WHD_DRP"/>
    <property type="match status" value="1"/>
</dbReference>
<evidence type="ECO:0000256" key="5">
    <source>
        <dbReference type="ARBA" id="ARBA00022821"/>
    </source>
</evidence>
<dbReference type="InterPro" id="IPR027417">
    <property type="entry name" value="P-loop_NTPase"/>
</dbReference>
<organism evidence="8 9">
    <name type="scientific">Erythranthe guttata</name>
    <name type="common">Yellow monkey flower</name>
    <name type="synonym">Mimulus guttatus</name>
    <dbReference type="NCBI Taxonomy" id="4155"/>
    <lineage>
        <taxon>Eukaryota</taxon>
        <taxon>Viridiplantae</taxon>
        <taxon>Streptophyta</taxon>
        <taxon>Embryophyta</taxon>
        <taxon>Tracheophyta</taxon>
        <taxon>Spermatophyta</taxon>
        <taxon>Magnoliopsida</taxon>
        <taxon>eudicotyledons</taxon>
        <taxon>Gunneridae</taxon>
        <taxon>Pentapetalae</taxon>
        <taxon>asterids</taxon>
        <taxon>lamiids</taxon>
        <taxon>Lamiales</taxon>
        <taxon>Phrymaceae</taxon>
        <taxon>Erythranthe</taxon>
    </lineage>
</organism>
<evidence type="ECO:0000259" key="7">
    <source>
        <dbReference type="Pfam" id="PF23559"/>
    </source>
</evidence>
<sequence length="640" mass="73636">MYFRFRSDSFRNFLESGISEFGFEKVVPKSEYFGSDSAEIGIFVPISTPKHIYCNTTLLLPITLPKPNVFLLPLLTDDQSWKLLRQTAFTSEDKCSRELEKIGKKIARNCEELPAAILQVGENLRRKSFQEWKTLSENEDPLVITRDGNTPLSKALYFSNIMLPQYLKLCFLYMAVFPKHYAIFRSKLIKIWVAEGFLDRHVRSSNAEETAGEYLDLLASRSVVLSEKQTSIDIEKTKKCRLHFTFQSPCVNEAKNKKFFHILKKYADCTPENLTSQERLCVHNNVVLAFTQVHEWMESVPDAQSLLCFGPKQSYPIVFPLHFSLLKILDALAIRFYEVPHQLLALVHLTYLAITCDGELPKSISRLSNLEVLNFCQHHNIKLSNGLVFLSVEIWHMHKLKQLYCMGFDVPPPPPPDDSHLENFLTLSAVSAHSCTMEVLSRIPNLQRIGVRIESAHDSMETFSFSGHFSSIYEELESVKCVIVNPNLRSQVVHCFPLFPVYIKKICLSGCGFPWKKMEVIALLPTLRVLKLRWYAFCGSVWKTNDPQFPGLDYVLLEDLDIVHWESVGEQFPCLSHVIIRHCYKLENIPDQLESVTLVEGRNGYKETLHSKSQVLRKCKRLNKLQETFLTSTSQVFIFE</sequence>
<evidence type="ECO:0000313" key="9">
    <source>
        <dbReference type="Proteomes" id="UP000030748"/>
    </source>
</evidence>
<name>A0A022PWT3_ERYGU</name>
<gene>
    <name evidence="8" type="ORF">MIMGU_mgv1a026559mg</name>
</gene>
<accession>A0A022PWT3</accession>
<keyword evidence="5" id="KW-0611">Plant defense</keyword>